<keyword evidence="3 4" id="KW-0961">Cell wall biogenesis/degradation</keyword>
<dbReference type="InterPro" id="IPR036680">
    <property type="entry name" value="SPOR-like_sf"/>
</dbReference>
<comment type="subcellular location">
    <subcellularLocation>
        <location evidence="4">Cell membrane</location>
        <topology evidence="4">Lipid-anchor</topology>
    </subcellularLocation>
</comment>
<dbReference type="Proteomes" id="UP001156682">
    <property type="component" value="Unassembled WGS sequence"/>
</dbReference>
<keyword evidence="4" id="KW-0564">Palmitate</keyword>
<dbReference type="Gene3D" id="3.30.70.1070">
    <property type="entry name" value="Sporulation related repeat"/>
    <property type="match status" value="1"/>
</dbReference>
<dbReference type="PROSITE" id="PS51257">
    <property type="entry name" value="PROKAR_LIPOPROTEIN"/>
    <property type="match status" value="1"/>
</dbReference>
<keyword evidence="8" id="KW-1185">Reference proteome</keyword>
<dbReference type="InterPro" id="IPR012997">
    <property type="entry name" value="RplA"/>
</dbReference>
<reference evidence="8" key="1">
    <citation type="journal article" date="2019" name="Int. J. Syst. Evol. Microbiol.">
        <title>The Global Catalogue of Microorganisms (GCM) 10K type strain sequencing project: providing services to taxonomists for standard genome sequencing and annotation.</title>
        <authorList>
            <consortium name="The Broad Institute Genomics Platform"/>
            <consortium name="The Broad Institute Genome Sequencing Center for Infectious Disease"/>
            <person name="Wu L."/>
            <person name="Ma J."/>
        </authorList>
    </citation>
    <scope>NUCLEOTIDE SEQUENCE [LARGE SCALE GENOMIC DNA]</scope>
    <source>
        <strain evidence="8">NBRC 100033</strain>
    </source>
</reference>
<proteinExistence type="inferred from homology"/>
<dbReference type="HAMAP" id="MF_02071">
    <property type="entry name" value="RlpA"/>
    <property type="match status" value="1"/>
</dbReference>
<evidence type="ECO:0000256" key="2">
    <source>
        <dbReference type="ARBA" id="ARBA00023239"/>
    </source>
</evidence>
<dbReference type="PANTHER" id="PTHR34183:SF1">
    <property type="entry name" value="ENDOLYTIC PEPTIDOGLYCAN TRANSGLYCOSYLASE RLPA"/>
    <property type="match status" value="1"/>
</dbReference>
<name>A0ABQ5ZT99_9GAMM</name>
<keyword evidence="4" id="KW-1003">Cell membrane</keyword>
<dbReference type="Pfam" id="PF03330">
    <property type="entry name" value="DPBB_1"/>
    <property type="match status" value="1"/>
</dbReference>
<dbReference type="InterPro" id="IPR036908">
    <property type="entry name" value="RlpA-like_sf"/>
</dbReference>
<dbReference type="NCBIfam" id="TIGR00413">
    <property type="entry name" value="rlpA"/>
    <property type="match status" value="1"/>
</dbReference>
<evidence type="ECO:0000256" key="5">
    <source>
        <dbReference type="RuleBase" id="RU003495"/>
    </source>
</evidence>
<dbReference type="InterPro" id="IPR007730">
    <property type="entry name" value="SPOR-like_dom"/>
</dbReference>
<evidence type="ECO:0000313" key="7">
    <source>
        <dbReference type="EMBL" id="GLR62657.1"/>
    </source>
</evidence>
<accession>A0ABQ5ZT99</accession>
<evidence type="ECO:0000256" key="4">
    <source>
        <dbReference type="HAMAP-Rule" id="MF_02071"/>
    </source>
</evidence>
<feature type="domain" description="SPOR" evidence="6">
    <location>
        <begin position="221"/>
        <end position="298"/>
    </location>
</feature>
<dbReference type="EMBL" id="BSOR01000001">
    <property type="protein sequence ID" value="GLR62657.1"/>
    <property type="molecule type" value="Genomic_DNA"/>
</dbReference>
<dbReference type="Gene3D" id="2.40.40.10">
    <property type="entry name" value="RlpA-like domain"/>
    <property type="match status" value="1"/>
</dbReference>
<keyword evidence="2 4" id="KW-0456">Lyase</keyword>
<comment type="caution">
    <text evidence="7">The sequence shown here is derived from an EMBL/GenBank/DDBJ whole genome shotgun (WGS) entry which is preliminary data.</text>
</comment>
<keyword evidence="1" id="KW-0732">Signal</keyword>
<dbReference type="InterPro" id="IPR009009">
    <property type="entry name" value="RlpA-like_DPBB"/>
</dbReference>
<dbReference type="InterPro" id="IPR034718">
    <property type="entry name" value="RlpA"/>
</dbReference>
<dbReference type="PANTHER" id="PTHR34183">
    <property type="entry name" value="ENDOLYTIC PEPTIDOGLYCAN TRANSGLYCOSYLASE RLPA"/>
    <property type="match status" value="1"/>
</dbReference>
<dbReference type="SUPFAM" id="SSF50685">
    <property type="entry name" value="Barwin-like endoglucanases"/>
    <property type="match status" value="1"/>
</dbReference>
<keyword evidence="4" id="KW-0472">Membrane</keyword>
<evidence type="ECO:0000256" key="1">
    <source>
        <dbReference type="ARBA" id="ARBA00022729"/>
    </source>
</evidence>
<dbReference type="CDD" id="cd22268">
    <property type="entry name" value="DPBB_RlpA-like"/>
    <property type="match status" value="1"/>
</dbReference>
<organism evidence="7 8">
    <name type="scientific">Marinospirillum insulare</name>
    <dbReference type="NCBI Taxonomy" id="217169"/>
    <lineage>
        <taxon>Bacteria</taxon>
        <taxon>Pseudomonadati</taxon>
        <taxon>Pseudomonadota</taxon>
        <taxon>Gammaproteobacteria</taxon>
        <taxon>Oceanospirillales</taxon>
        <taxon>Oceanospirillaceae</taxon>
        <taxon>Marinospirillum</taxon>
    </lineage>
</organism>
<comment type="function">
    <text evidence="4">Lytic transglycosylase with a strong preference for naked glycan strands that lack stem peptides.</text>
</comment>
<sequence length="298" mass="32735">MQALRINLYLLCLLPTLFFLTACSVGKGGGVYGAYNKGQGVYTLEDRIVSSGKGRYTQRIDSLPSNPPDVSRVPDAIPKVEPKSRGGNASNYVVFGQSYRVLNSSRGFTQTGTASWYGKKFHGHLTSNGEVYDMYTMSAAHTRLPLPTYVKVTNLDNNRQVIVRVNDRGPFVGNRIIDLSYAAAYRLDMIKTGTARVKVEAIDPVQWQAKKAQSNRLVASNASQNSVFLQVAALGDAQAAKRLEHRVRKLTQAPVRVLSQGAPTLYRVQVGPLQGNSVQTAIQQLEATDLGRPLMVRY</sequence>
<dbReference type="RefSeq" id="WP_027850092.1">
    <property type="nucleotide sequence ID" value="NZ_BSOR01000001.1"/>
</dbReference>
<evidence type="ECO:0000259" key="6">
    <source>
        <dbReference type="PROSITE" id="PS51724"/>
    </source>
</evidence>
<gene>
    <name evidence="4 7" type="primary">rlpA</name>
    <name evidence="7" type="ORF">GCM10007878_00920</name>
</gene>
<evidence type="ECO:0000313" key="8">
    <source>
        <dbReference type="Proteomes" id="UP001156682"/>
    </source>
</evidence>
<evidence type="ECO:0000256" key="3">
    <source>
        <dbReference type="ARBA" id="ARBA00023316"/>
    </source>
</evidence>
<dbReference type="Pfam" id="PF05036">
    <property type="entry name" value="SPOR"/>
    <property type="match status" value="1"/>
</dbReference>
<keyword evidence="4 7" id="KW-0449">Lipoprotein</keyword>
<protein>
    <recommendedName>
        <fullName evidence="4">Endolytic peptidoglycan transglycosylase RlpA</fullName>
        <ecNumber evidence="4">4.2.2.-</ecNumber>
    </recommendedName>
</protein>
<dbReference type="PROSITE" id="PS51724">
    <property type="entry name" value="SPOR"/>
    <property type="match status" value="1"/>
</dbReference>
<dbReference type="EC" id="4.2.2.-" evidence="4"/>
<comment type="similarity">
    <text evidence="4 5">Belongs to the RlpA family.</text>
</comment>
<dbReference type="SUPFAM" id="SSF110997">
    <property type="entry name" value="Sporulation related repeat"/>
    <property type="match status" value="1"/>
</dbReference>